<keyword evidence="2" id="KW-1185">Reference proteome</keyword>
<evidence type="ECO:0000313" key="1">
    <source>
        <dbReference type="EMBL" id="CAF3034934.1"/>
    </source>
</evidence>
<accession>A0A7R8D5E2</accession>
<sequence>MKAQLHFLLIQLFIKSMYGVKLCVECDTDAWSLKKGCRTVYCDEVDPEGVCYDCPETHKRYKNEERRKCWKCYGKGCEDGLYHRVKCPSNQDAGYCIDCSGLEELAKDCWTCFVTPTQFCQAISCRLKDEDGTCYKNCEYGVPGNSKPPVFFSRNEDDDMSSSQSYEYNIEDEPITDRVIHPRKVFSENISHIQQKKGIKFHYTHIPKTKHLWFAPAYHEKRPMSFKNLTKILNNSSSSNTCIHCSKIYQHPKDCKAISCKNHLHRDDVMKENFLSHFKKEERIPLNQTLGKNSTNNGDISSEIYLRGHCYQCSNNNTTSLQFFMDRGDCKTIACSKGVADLYNALFPRIDPEELIDKLNDTKILLSSPSSANFSDGEEACYQCQDNETPMEDKCNEISCSGKLKKDLNSACFRDHIKVPCGVDCIFCSQGVQSVCSFVACKPGDEIMTCYGVFTSSQKTNTHIN</sequence>
<name>A0A7R8D5E2_LEPSM</name>
<dbReference type="EMBL" id="HG994588">
    <property type="protein sequence ID" value="CAF3034934.1"/>
    <property type="molecule type" value="Genomic_DNA"/>
</dbReference>
<gene>
    <name evidence="1" type="ORF">LSAA_14819</name>
</gene>
<dbReference type="Proteomes" id="UP000675881">
    <property type="component" value="Chromosome 9"/>
</dbReference>
<protein>
    <submittedName>
        <fullName evidence="1">PLAG1</fullName>
    </submittedName>
</protein>
<dbReference type="AlphaFoldDB" id="A0A7R8D5E2"/>
<evidence type="ECO:0000313" key="2">
    <source>
        <dbReference type="Proteomes" id="UP000675881"/>
    </source>
</evidence>
<organism evidence="1 2">
    <name type="scientific">Lepeophtheirus salmonis</name>
    <name type="common">Salmon louse</name>
    <name type="synonym">Caligus salmonis</name>
    <dbReference type="NCBI Taxonomy" id="72036"/>
    <lineage>
        <taxon>Eukaryota</taxon>
        <taxon>Metazoa</taxon>
        <taxon>Ecdysozoa</taxon>
        <taxon>Arthropoda</taxon>
        <taxon>Crustacea</taxon>
        <taxon>Multicrustacea</taxon>
        <taxon>Hexanauplia</taxon>
        <taxon>Copepoda</taxon>
        <taxon>Siphonostomatoida</taxon>
        <taxon>Caligidae</taxon>
        <taxon>Lepeophtheirus</taxon>
    </lineage>
</organism>
<reference evidence="1" key="1">
    <citation type="submission" date="2021-02" db="EMBL/GenBank/DDBJ databases">
        <authorList>
            <person name="Bekaert M."/>
        </authorList>
    </citation>
    <scope>NUCLEOTIDE SEQUENCE</scope>
    <source>
        <strain evidence="1">IoA-00</strain>
    </source>
</reference>
<proteinExistence type="predicted"/>